<sequence>MNKKRGKTTGVVVLKPILSNKALSVRQAVTELSIGGGQVIYKKDSSKLLKHKGLYLKIYASFHRYLIFFILGLRNFDVVNTKINKLVTKF</sequence>
<protein>
    <submittedName>
        <fullName evidence="1">Uncharacterized protein</fullName>
    </submittedName>
</protein>
<comment type="caution">
    <text evidence="1">The sequence shown here is derived from an EMBL/GenBank/DDBJ whole genome shotgun (WGS) entry which is preliminary data.</text>
</comment>
<evidence type="ECO:0000313" key="2">
    <source>
        <dbReference type="Proteomes" id="UP000276133"/>
    </source>
</evidence>
<proteinExistence type="predicted"/>
<reference evidence="1 2" key="1">
    <citation type="journal article" date="2018" name="Sci. Rep.">
        <title>Genomic signatures of local adaptation to the degree of environmental predictability in rotifers.</title>
        <authorList>
            <person name="Franch-Gras L."/>
            <person name="Hahn C."/>
            <person name="Garcia-Roger E.M."/>
            <person name="Carmona M.J."/>
            <person name="Serra M."/>
            <person name="Gomez A."/>
        </authorList>
    </citation>
    <scope>NUCLEOTIDE SEQUENCE [LARGE SCALE GENOMIC DNA]</scope>
    <source>
        <strain evidence="1">HYR1</strain>
    </source>
</reference>
<name>A0A3M7SD23_BRAPC</name>
<evidence type="ECO:0000313" key="1">
    <source>
        <dbReference type="EMBL" id="RNA33696.1"/>
    </source>
</evidence>
<dbReference type="EMBL" id="REGN01001598">
    <property type="protein sequence ID" value="RNA33696.1"/>
    <property type="molecule type" value="Genomic_DNA"/>
</dbReference>
<gene>
    <name evidence="1" type="ORF">BpHYR1_017594</name>
</gene>
<dbReference type="Proteomes" id="UP000276133">
    <property type="component" value="Unassembled WGS sequence"/>
</dbReference>
<accession>A0A3M7SD23</accession>
<dbReference type="AlphaFoldDB" id="A0A3M7SD23"/>
<organism evidence="1 2">
    <name type="scientific">Brachionus plicatilis</name>
    <name type="common">Marine rotifer</name>
    <name type="synonym">Brachionus muelleri</name>
    <dbReference type="NCBI Taxonomy" id="10195"/>
    <lineage>
        <taxon>Eukaryota</taxon>
        <taxon>Metazoa</taxon>
        <taxon>Spiralia</taxon>
        <taxon>Gnathifera</taxon>
        <taxon>Rotifera</taxon>
        <taxon>Eurotatoria</taxon>
        <taxon>Monogononta</taxon>
        <taxon>Pseudotrocha</taxon>
        <taxon>Ploima</taxon>
        <taxon>Brachionidae</taxon>
        <taxon>Brachionus</taxon>
    </lineage>
</organism>
<keyword evidence="2" id="KW-1185">Reference proteome</keyword>